<keyword evidence="5" id="KW-0297">G-protein coupled receptor</keyword>
<dbReference type="Gene3D" id="1.20.1070.10">
    <property type="entry name" value="Rhodopsin 7-helix transmembrane proteins"/>
    <property type="match status" value="1"/>
</dbReference>
<evidence type="ECO:0000256" key="8">
    <source>
        <dbReference type="ARBA" id="ARBA00023224"/>
    </source>
</evidence>
<evidence type="ECO:0000313" key="12">
    <source>
        <dbReference type="EMBL" id="KAK7477053.1"/>
    </source>
</evidence>
<dbReference type="EMBL" id="JACVVK020000359">
    <property type="protein sequence ID" value="KAK7477053.1"/>
    <property type="molecule type" value="Genomic_DNA"/>
</dbReference>
<dbReference type="PROSITE" id="PS50262">
    <property type="entry name" value="G_PROTEIN_RECEP_F1_2"/>
    <property type="match status" value="1"/>
</dbReference>
<feature type="compositionally biased region" description="Polar residues" evidence="9">
    <location>
        <begin position="306"/>
        <end position="319"/>
    </location>
</feature>
<sequence length="337" mass="38036">MICVPFLSMLFVAEASTILCTCLIAMDRLIYISDPFIYQDRVNRTKIRIALGVVWIMSFLYGSWGLFHNNFIPHQDCRIHLVLPIEMRVYGGASLYIACMLITAIAYYKITKIAVEHKKRIDKSRSRFCKGRRKQFIGGVCRIRETLKYFKSIRLFLLMFCFLFVCYTPYMVGEIVMTATGNVNLTVQRTFALLITFHSGTNVIIYSLFNRDFRFALRNSVLRANSILPTRMSIFPGLPVRKQVRELSSMASVSLSDTAIGNLLRPGSSSTSPHNKSQADRRTRSETSLTTRPPVHDPIPAVGRVTRSSSDAIVPTTQGACGQSVRFSVVTQDSPSE</sequence>
<feature type="compositionally biased region" description="Polar residues" evidence="9">
    <location>
        <begin position="267"/>
        <end position="276"/>
    </location>
</feature>
<feature type="transmembrane region" description="Helical" evidence="10">
    <location>
        <begin position="87"/>
        <end position="110"/>
    </location>
</feature>
<keyword evidence="4 10" id="KW-1133">Transmembrane helix</keyword>
<evidence type="ECO:0000256" key="5">
    <source>
        <dbReference type="ARBA" id="ARBA00023040"/>
    </source>
</evidence>
<feature type="transmembrane region" description="Helical" evidence="10">
    <location>
        <begin position="152"/>
        <end position="170"/>
    </location>
</feature>
<dbReference type="CDD" id="cd00637">
    <property type="entry name" value="7tm_classA_rhodopsin-like"/>
    <property type="match status" value="1"/>
</dbReference>
<comment type="subcellular location">
    <subcellularLocation>
        <location evidence="1">Cell membrane</location>
        <topology evidence="1">Multi-pass membrane protein</topology>
    </subcellularLocation>
</comment>
<keyword evidence="13" id="KW-1185">Reference proteome</keyword>
<comment type="caution">
    <text evidence="12">The sequence shown here is derived from an EMBL/GenBank/DDBJ whole genome shotgun (WGS) entry which is preliminary data.</text>
</comment>
<keyword evidence="3 10" id="KW-0812">Transmembrane</keyword>
<evidence type="ECO:0000259" key="11">
    <source>
        <dbReference type="PROSITE" id="PS50262"/>
    </source>
</evidence>
<proteinExistence type="predicted"/>
<name>A0ABD0JPQ4_9CAEN</name>
<accession>A0ABD0JPQ4</accession>
<evidence type="ECO:0000313" key="13">
    <source>
        <dbReference type="Proteomes" id="UP001519460"/>
    </source>
</evidence>
<keyword evidence="2" id="KW-1003">Cell membrane</keyword>
<keyword evidence="7" id="KW-0675">Receptor</keyword>
<organism evidence="12 13">
    <name type="scientific">Batillaria attramentaria</name>
    <dbReference type="NCBI Taxonomy" id="370345"/>
    <lineage>
        <taxon>Eukaryota</taxon>
        <taxon>Metazoa</taxon>
        <taxon>Spiralia</taxon>
        <taxon>Lophotrochozoa</taxon>
        <taxon>Mollusca</taxon>
        <taxon>Gastropoda</taxon>
        <taxon>Caenogastropoda</taxon>
        <taxon>Sorbeoconcha</taxon>
        <taxon>Cerithioidea</taxon>
        <taxon>Batillariidae</taxon>
        <taxon>Batillaria</taxon>
    </lineage>
</organism>
<evidence type="ECO:0000256" key="10">
    <source>
        <dbReference type="SAM" id="Phobius"/>
    </source>
</evidence>
<dbReference type="InterPro" id="IPR017452">
    <property type="entry name" value="GPCR_Rhodpsn_7TM"/>
</dbReference>
<evidence type="ECO:0000256" key="3">
    <source>
        <dbReference type="ARBA" id="ARBA00022692"/>
    </source>
</evidence>
<dbReference type="GO" id="GO:0004930">
    <property type="term" value="F:G protein-coupled receptor activity"/>
    <property type="evidence" value="ECO:0007669"/>
    <property type="project" value="UniProtKB-KW"/>
</dbReference>
<evidence type="ECO:0000256" key="2">
    <source>
        <dbReference type="ARBA" id="ARBA00022475"/>
    </source>
</evidence>
<dbReference type="PANTHER" id="PTHR24249:SF372">
    <property type="entry name" value="G-PROTEIN COUPLED RECEPTORS FAMILY 1 PROFILE DOMAIN-CONTAINING PROTEIN"/>
    <property type="match status" value="1"/>
</dbReference>
<evidence type="ECO:0000256" key="9">
    <source>
        <dbReference type="SAM" id="MobiDB-lite"/>
    </source>
</evidence>
<gene>
    <name evidence="12" type="ORF">BaRGS_00031733</name>
</gene>
<dbReference type="PANTHER" id="PTHR24249">
    <property type="entry name" value="HISTAMINE RECEPTOR-RELATED G-PROTEIN COUPLED RECEPTOR"/>
    <property type="match status" value="1"/>
</dbReference>
<feature type="transmembrane region" description="Helical" evidence="10">
    <location>
        <begin position="47"/>
        <end position="67"/>
    </location>
</feature>
<evidence type="ECO:0000256" key="1">
    <source>
        <dbReference type="ARBA" id="ARBA00004651"/>
    </source>
</evidence>
<feature type="transmembrane region" description="Helical" evidence="10">
    <location>
        <begin position="190"/>
        <end position="209"/>
    </location>
</feature>
<feature type="transmembrane region" description="Helical" evidence="10">
    <location>
        <begin position="6"/>
        <end position="26"/>
    </location>
</feature>
<feature type="region of interest" description="Disordered" evidence="9">
    <location>
        <begin position="263"/>
        <end position="319"/>
    </location>
</feature>
<keyword evidence="6 10" id="KW-0472">Membrane</keyword>
<dbReference type="Proteomes" id="UP001519460">
    <property type="component" value="Unassembled WGS sequence"/>
</dbReference>
<dbReference type="InterPro" id="IPR000276">
    <property type="entry name" value="GPCR_Rhodpsn"/>
</dbReference>
<protein>
    <recommendedName>
        <fullName evidence="11">G-protein coupled receptors family 1 profile domain-containing protein</fullName>
    </recommendedName>
</protein>
<dbReference type="SUPFAM" id="SSF81321">
    <property type="entry name" value="Family A G protein-coupled receptor-like"/>
    <property type="match status" value="1"/>
</dbReference>
<evidence type="ECO:0000256" key="6">
    <source>
        <dbReference type="ARBA" id="ARBA00023136"/>
    </source>
</evidence>
<dbReference type="AlphaFoldDB" id="A0ABD0JPQ4"/>
<feature type="domain" description="G-protein coupled receptors family 1 profile" evidence="11">
    <location>
        <begin position="1"/>
        <end position="206"/>
    </location>
</feature>
<dbReference type="GO" id="GO:0005886">
    <property type="term" value="C:plasma membrane"/>
    <property type="evidence" value="ECO:0007669"/>
    <property type="project" value="UniProtKB-SubCell"/>
</dbReference>
<dbReference type="Pfam" id="PF00001">
    <property type="entry name" value="7tm_1"/>
    <property type="match status" value="1"/>
</dbReference>
<keyword evidence="8" id="KW-0807">Transducer</keyword>
<dbReference type="PRINTS" id="PR00237">
    <property type="entry name" value="GPCRRHODOPSN"/>
</dbReference>
<evidence type="ECO:0000256" key="4">
    <source>
        <dbReference type="ARBA" id="ARBA00022989"/>
    </source>
</evidence>
<dbReference type="InterPro" id="IPR050569">
    <property type="entry name" value="TAAR"/>
</dbReference>
<reference evidence="12 13" key="1">
    <citation type="journal article" date="2023" name="Sci. Data">
        <title>Genome assembly of the Korean intertidal mud-creeper Batillaria attramentaria.</title>
        <authorList>
            <person name="Patra A.K."/>
            <person name="Ho P.T."/>
            <person name="Jun S."/>
            <person name="Lee S.J."/>
            <person name="Kim Y."/>
            <person name="Won Y.J."/>
        </authorList>
    </citation>
    <scope>NUCLEOTIDE SEQUENCE [LARGE SCALE GENOMIC DNA]</scope>
    <source>
        <strain evidence="12">Wonlab-2016</strain>
    </source>
</reference>
<evidence type="ECO:0000256" key="7">
    <source>
        <dbReference type="ARBA" id="ARBA00023170"/>
    </source>
</evidence>